<keyword evidence="3" id="KW-0133">Cell shape</keyword>
<protein>
    <recommendedName>
        <fullName evidence="2">Cell shape-determining protein MreC</fullName>
    </recommendedName>
    <alternativeName>
        <fullName evidence="4">Cell shape protein MreC</fullName>
    </alternativeName>
</protein>
<accession>A0A376BZZ9</accession>
<dbReference type="InterPro" id="IPR042175">
    <property type="entry name" value="Cell/Rod_MreC_2"/>
</dbReference>
<evidence type="ECO:0000313" key="9">
    <source>
        <dbReference type="Proteomes" id="UP000255515"/>
    </source>
</evidence>
<organism evidence="7 9">
    <name type="scientific">Bergeyella zoohelcum</name>
    <dbReference type="NCBI Taxonomy" id="1015"/>
    <lineage>
        <taxon>Bacteria</taxon>
        <taxon>Pseudomonadati</taxon>
        <taxon>Bacteroidota</taxon>
        <taxon>Flavobacteriia</taxon>
        <taxon>Flavobacteriales</taxon>
        <taxon>Weeksellaceae</taxon>
        <taxon>Bergeyella</taxon>
    </lineage>
</organism>
<dbReference type="NCBIfam" id="NF010532">
    <property type="entry name" value="PRK13922.9-3"/>
    <property type="match status" value="1"/>
</dbReference>
<sequence>MAFIIRILEKNGLLLFFLLLQIIAVVLIFTRNSMQRSWLAAQTAAINSFVSGYIDEGASYLQLKQENEKLVAQNKALMEALYGKEFSQKATLIHKKDTLDGTQTYSMIDGDIVFNSINRKDNYFTINRGKIHGVMPKMGVIAPQGIAGIVINTTDEYALVQSVLSVNKMRINAALKNAGYFGTLTWKGDNARIMHLADVPKYVPIAVGDTVITDGKSAIFPKGVMIGRVAGYEVDTKTGYWDISVELSEKMGNIRKVYVVRNLKKEKIQKIQDTLKATIKRENDE</sequence>
<evidence type="ECO:0000259" key="6">
    <source>
        <dbReference type="Pfam" id="PF04085"/>
    </source>
</evidence>
<dbReference type="GO" id="GO:0005886">
    <property type="term" value="C:plasma membrane"/>
    <property type="evidence" value="ECO:0007669"/>
    <property type="project" value="TreeGrafter"/>
</dbReference>
<evidence type="ECO:0000256" key="4">
    <source>
        <dbReference type="ARBA" id="ARBA00032089"/>
    </source>
</evidence>
<evidence type="ECO:0000256" key="2">
    <source>
        <dbReference type="ARBA" id="ARBA00013855"/>
    </source>
</evidence>
<reference evidence="7 9" key="1">
    <citation type="submission" date="2018-06" db="EMBL/GenBank/DDBJ databases">
        <authorList>
            <consortium name="Pathogen Informatics"/>
            <person name="Doyle S."/>
        </authorList>
    </citation>
    <scope>NUCLEOTIDE SEQUENCE [LARGE SCALE GENOMIC DNA]</scope>
    <source>
        <strain evidence="7 9">NCTC11661</strain>
    </source>
</reference>
<evidence type="ECO:0000256" key="5">
    <source>
        <dbReference type="SAM" id="Phobius"/>
    </source>
</evidence>
<feature type="domain" description="Rod shape-determining protein MreC beta-barrel core" evidence="6">
    <location>
        <begin position="112"/>
        <end position="260"/>
    </location>
</feature>
<dbReference type="GO" id="GO:0008360">
    <property type="term" value="P:regulation of cell shape"/>
    <property type="evidence" value="ECO:0007669"/>
    <property type="project" value="UniProtKB-KW"/>
</dbReference>
<dbReference type="Gene3D" id="2.40.10.340">
    <property type="entry name" value="Rod shape-determining protein MreC, domain 1"/>
    <property type="match status" value="1"/>
</dbReference>
<gene>
    <name evidence="7" type="ORF">NCTC11661_00722</name>
    <name evidence="8" type="ORF">NCTC12929_00901</name>
</gene>
<dbReference type="Proteomes" id="UP000270205">
    <property type="component" value="Unassembled WGS sequence"/>
</dbReference>
<dbReference type="AlphaFoldDB" id="A0A376BZZ9"/>
<name>A0A376BZZ9_9FLAO</name>
<dbReference type="InterPro" id="IPR007221">
    <property type="entry name" value="MreC"/>
</dbReference>
<keyword evidence="5" id="KW-0472">Membrane</keyword>
<evidence type="ECO:0000313" key="10">
    <source>
        <dbReference type="Proteomes" id="UP000270205"/>
    </source>
</evidence>
<dbReference type="EMBL" id="UYIV01000001">
    <property type="protein sequence ID" value="VDH03515.1"/>
    <property type="molecule type" value="Genomic_DNA"/>
</dbReference>
<dbReference type="Pfam" id="PF04085">
    <property type="entry name" value="MreC"/>
    <property type="match status" value="1"/>
</dbReference>
<comment type="similarity">
    <text evidence="1">Belongs to the MreC family.</text>
</comment>
<dbReference type="PANTHER" id="PTHR34138:SF1">
    <property type="entry name" value="CELL SHAPE-DETERMINING PROTEIN MREC"/>
    <property type="match status" value="1"/>
</dbReference>
<dbReference type="PANTHER" id="PTHR34138">
    <property type="entry name" value="CELL SHAPE-DETERMINING PROTEIN MREC"/>
    <property type="match status" value="1"/>
</dbReference>
<dbReference type="Proteomes" id="UP000255515">
    <property type="component" value="Unassembled WGS sequence"/>
</dbReference>
<dbReference type="RefSeq" id="WP_002661999.1">
    <property type="nucleotide sequence ID" value="NZ_UFTJ01000001.1"/>
</dbReference>
<feature type="transmembrane region" description="Helical" evidence="5">
    <location>
        <begin position="12"/>
        <end position="30"/>
    </location>
</feature>
<evidence type="ECO:0000313" key="7">
    <source>
        <dbReference type="EMBL" id="SSZ47059.1"/>
    </source>
</evidence>
<dbReference type="EMBL" id="UFTJ01000001">
    <property type="protein sequence ID" value="SSZ47059.1"/>
    <property type="molecule type" value="Genomic_DNA"/>
</dbReference>
<evidence type="ECO:0000256" key="3">
    <source>
        <dbReference type="ARBA" id="ARBA00022960"/>
    </source>
</evidence>
<proteinExistence type="inferred from homology"/>
<reference evidence="8 10" key="2">
    <citation type="submission" date="2018-11" db="EMBL/GenBank/DDBJ databases">
        <authorList>
            <consortium name="Pathogen Informatics"/>
        </authorList>
    </citation>
    <scope>NUCLEOTIDE SEQUENCE [LARGE SCALE GENOMIC DNA]</scope>
    <source>
        <strain evidence="8 10">NCTC12929</strain>
    </source>
</reference>
<keyword evidence="5" id="KW-0812">Transmembrane</keyword>
<dbReference type="InterPro" id="IPR042177">
    <property type="entry name" value="Cell/Rod_1"/>
</dbReference>
<evidence type="ECO:0000313" key="8">
    <source>
        <dbReference type="EMBL" id="VDH03515.1"/>
    </source>
</evidence>
<keyword evidence="5" id="KW-1133">Transmembrane helix</keyword>
<dbReference type="Gene3D" id="2.40.10.350">
    <property type="entry name" value="Rod shape-determining protein MreC, domain 2"/>
    <property type="match status" value="1"/>
</dbReference>
<dbReference type="InterPro" id="IPR055342">
    <property type="entry name" value="MreC_beta-barrel_core"/>
</dbReference>
<evidence type="ECO:0000256" key="1">
    <source>
        <dbReference type="ARBA" id="ARBA00009369"/>
    </source>
</evidence>